<evidence type="ECO:0000313" key="3">
    <source>
        <dbReference type="Proteomes" id="UP000215914"/>
    </source>
</evidence>
<accession>A0A251SH00</accession>
<sequence length="131" mass="14156">MGGGLTSTEEGVVIFVTNQSALVAKVISNTPEVYARLPKPDGVREGSTRYAAWKYIAPSQGSATSNVEIIESATVPLLAIAWDHQVQVAKLVKSELKVYAKWTLDSSAIGIAWMDDQVIVFASLFFHSLNS</sequence>
<dbReference type="InterPro" id="IPR045111">
    <property type="entry name" value="Vps41/Vps8"/>
</dbReference>
<dbReference type="PANTHER" id="PTHR12616:SF8">
    <property type="entry name" value="VACUOLAR PROTEIN SORTING-ASSOCIATED PROTEIN 8 HOMOLOG"/>
    <property type="match status" value="1"/>
</dbReference>
<reference evidence="2" key="2">
    <citation type="submission" date="2017-02" db="EMBL/GenBank/DDBJ databases">
        <title>Sunflower complete genome.</title>
        <authorList>
            <person name="Langlade N."/>
            <person name="Munos S."/>
        </authorList>
    </citation>
    <scope>NUCLEOTIDE SEQUENCE [LARGE SCALE GENOMIC DNA]</scope>
    <source>
        <tissue evidence="2">Leaves</tissue>
    </source>
</reference>
<dbReference type="STRING" id="4232.A0A251SH00"/>
<dbReference type="Proteomes" id="UP000215914">
    <property type="component" value="Chromosome 14"/>
</dbReference>
<dbReference type="AlphaFoldDB" id="A0A251SH00"/>
<name>A0A251SH00_HELAN</name>
<reference evidence="1 3" key="1">
    <citation type="journal article" date="2017" name="Nature">
        <title>The sunflower genome provides insights into oil metabolism, flowering and Asterid evolution.</title>
        <authorList>
            <person name="Badouin H."/>
            <person name="Gouzy J."/>
            <person name="Grassa C.J."/>
            <person name="Murat F."/>
            <person name="Staton S.E."/>
            <person name="Cottret L."/>
            <person name="Lelandais-Briere C."/>
            <person name="Owens G.L."/>
            <person name="Carrere S."/>
            <person name="Mayjonade B."/>
            <person name="Legrand L."/>
            <person name="Gill N."/>
            <person name="Kane N.C."/>
            <person name="Bowers J.E."/>
            <person name="Hubner S."/>
            <person name="Bellec A."/>
            <person name="Berard A."/>
            <person name="Berges H."/>
            <person name="Blanchet N."/>
            <person name="Boniface M.C."/>
            <person name="Brunel D."/>
            <person name="Catrice O."/>
            <person name="Chaidir N."/>
            <person name="Claudel C."/>
            <person name="Donnadieu C."/>
            <person name="Faraut T."/>
            <person name="Fievet G."/>
            <person name="Helmstetter N."/>
            <person name="King M."/>
            <person name="Knapp S.J."/>
            <person name="Lai Z."/>
            <person name="Le Paslier M.C."/>
            <person name="Lippi Y."/>
            <person name="Lorenzon L."/>
            <person name="Mandel J.R."/>
            <person name="Marage G."/>
            <person name="Marchand G."/>
            <person name="Marquand E."/>
            <person name="Bret-Mestries E."/>
            <person name="Morien E."/>
            <person name="Nambeesan S."/>
            <person name="Nguyen T."/>
            <person name="Pegot-Espagnet P."/>
            <person name="Pouilly N."/>
            <person name="Raftis F."/>
            <person name="Sallet E."/>
            <person name="Schiex T."/>
            <person name="Thomas J."/>
            <person name="Vandecasteele C."/>
            <person name="Vares D."/>
            <person name="Vear F."/>
            <person name="Vautrin S."/>
            <person name="Crespi M."/>
            <person name="Mangin B."/>
            <person name="Burke J.M."/>
            <person name="Salse J."/>
            <person name="Munos S."/>
            <person name="Vincourt P."/>
            <person name="Rieseberg L.H."/>
            <person name="Langlade N.B."/>
        </authorList>
    </citation>
    <scope>NUCLEOTIDE SEQUENCE [LARGE SCALE GENOMIC DNA]</scope>
    <source>
        <strain evidence="3">cv. SF193</strain>
        <tissue evidence="1">Leaves</tissue>
    </source>
</reference>
<dbReference type="Gramene" id="mRNA:HanXRQr2_Chr14g0636611">
    <property type="protein sequence ID" value="mRNA:HanXRQr2_Chr14g0636611"/>
    <property type="gene ID" value="HanXRQr2_Chr14g0636611"/>
</dbReference>
<dbReference type="EMBL" id="MNCJ02000329">
    <property type="protein sequence ID" value="KAF5768451.1"/>
    <property type="molecule type" value="Genomic_DNA"/>
</dbReference>
<organism evidence="2 3">
    <name type="scientific">Helianthus annuus</name>
    <name type="common">Common sunflower</name>
    <dbReference type="NCBI Taxonomy" id="4232"/>
    <lineage>
        <taxon>Eukaryota</taxon>
        <taxon>Viridiplantae</taxon>
        <taxon>Streptophyta</taxon>
        <taxon>Embryophyta</taxon>
        <taxon>Tracheophyta</taxon>
        <taxon>Spermatophyta</taxon>
        <taxon>Magnoliopsida</taxon>
        <taxon>eudicotyledons</taxon>
        <taxon>Gunneridae</taxon>
        <taxon>Pentapetalae</taxon>
        <taxon>asterids</taxon>
        <taxon>campanulids</taxon>
        <taxon>Asterales</taxon>
        <taxon>Asteraceae</taxon>
        <taxon>Asteroideae</taxon>
        <taxon>Heliantheae alliance</taxon>
        <taxon>Heliantheae</taxon>
        <taxon>Helianthus</taxon>
    </lineage>
</organism>
<proteinExistence type="predicted"/>
<dbReference type="EMBL" id="CM007903">
    <property type="protein sequence ID" value="OTF97575.1"/>
    <property type="molecule type" value="Genomic_DNA"/>
</dbReference>
<reference evidence="1" key="3">
    <citation type="submission" date="2020-06" db="EMBL/GenBank/DDBJ databases">
        <title>Helianthus annuus Genome sequencing and assembly Release 2.</title>
        <authorList>
            <person name="Gouzy J."/>
            <person name="Langlade N."/>
            <person name="Munos S."/>
        </authorList>
    </citation>
    <scope>NUCLEOTIDE SEQUENCE</scope>
    <source>
        <tissue evidence="1">Leaves</tissue>
    </source>
</reference>
<evidence type="ECO:0008006" key="4">
    <source>
        <dbReference type="Google" id="ProtNLM"/>
    </source>
</evidence>
<evidence type="ECO:0000313" key="2">
    <source>
        <dbReference type="EMBL" id="OTF97575.1"/>
    </source>
</evidence>
<dbReference type="InParanoid" id="A0A251SH00"/>
<dbReference type="GO" id="GO:0006623">
    <property type="term" value="P:protein targeting to vacuole"/>
    <property type="evidence" value="ECO:0007669"/>
    <property type="project" value="InterPro"/>
</dbReference>
<protein>
    <recommendedName>
        <fullName evidence="4">WD40/YVTN repeat-like-containing domain-containing protein</fullName>
    </recommendedName>
</protein>
<evidence type="ECO:0000313" key="1">
    <source>
        <dbReference type="EMBL" id="KAF5768451.1"/>
    </source>
</evidence>
<keyword evidence="3" id="KW-1185">Reference proteome</keyword>
<dbReference type="PANTHER" id="PTHR12616">
    <property type="entry name" value="VACUOLAR PROTEIN SORTING VPS41"/>
    <property type="match status" value="1"/>
</dbReference>
<gene>
    <name evidence="2" type="ORF">HannXRQ_Chr14g0436131</name>
    <name evidence="1" type="ORF">HanXRQr2_Chr14g0636611</name>
</gene>